<proteinExistence type="predicted"/>
<gene>
    <name evidence="1" type="ORF">GC106_4640</name>
</gene>
<evidence type="ECO:0000313" key="1">
    <source>
        <dbReference type="EMBL" id="NRN63263.1"/>
    </source>
</evidence>
<reference evidence="1 2" key="1">
    <citation type="submission" date="2020-01" db="EMBL/GenBank/DDBJ databases">
        <title>Kibdelosporangium persica a novel Actinomycetes from a hot desert in Iran.</title>
        <authorList>
            <person name="Safaei N."/>
            <person name="Zaburannyi N."/>
            <person name="Mueller R."/>
            <person name="Wink J."/>
        </authorList>
    </citation>
    <scope>NUCLEOTIDE SEQUENCE [LARGE SCALE GENOMIC DNA]</scope>
    <source>
        <strain evidence="1 2">4NS15</strain>
    </source>
</reference>
<name>A0ABX2EW55_9PSEU</name>
<organism evidence="1 2">
    <name type="scientific">Kibdelosporangium persicum</name>
    <dbReference type="NCBI Taxonomy" id="2698649"/>
    <lineage>
        <taxon>Bacteria</taxon>
        <taxon>Bacillati</taxon>
        <taxon>Actinomycetota</taxon>
        <taxon>Actinomycetes</taxon>
        <taxon>Pseudonocardiales</taxon>
        <taxon>Pseudonocardiaceae</taxon>
        <taxon>Kibdelosporangium</taxon>
    </lineage>
</organism>
<keyword evidence="2" id="KW-1185">Reference proteome</keyword>
<dbReference type="Proteomes" id="UP000763557">
    <property type="component" value="Unassembled WGS sequence"/>
</dbReference>
<sequence length="94" mass="10535">MPEEVTVAEFTTLLRKLDKFSESLPEKERDLFCGLVYGATTAIMDGFRAYADQFSSAFKAGKTTLSLSYDEETVDGRCFGKHVDMHVKPGYIKP</sequence>
<accession>A0ABX2EW55</accession>
<evidence type="ECO:0000313" key="2">
    <source>
        <dbReference type="Proteomes" id="UP000763557"/>
    </source>
</evidence>
<protein>
    <submittedName>
        <fullName evidence="1">Uncharacterized protein</fullName>
    </submittedName>
</protein>
<comment type="caution">
    <text evidence="1">The sequence shown here is derived from an EMBL/GenBank/DDBJ whole genome shotgun (WGS) entry which is preliminary data.</text>
</comment>
<dbReference type="EMBL" id="JAAATY010000001">
    <property type="protein sequence ID" value="NRN63263.1"/>
    <property type="molecule type" value="Genomic_DNA"/>
</dbReference>
<dbReference type="RefSeq" id="WP_173123802.1">
    <property type="nucleotide sequence ID" value="NZ_CBCSGW010000033.1"/>
</dbReference>